<comment type="similarity">
    <text evidence="1">Belongs to the 'phage' integrase family.</text>
</comment>
<evidence type="ECO:0000313" key="6">
    <source>
        <dbReference type="Proteomes" id="UP000231638"/>
    </source>
</evidence>
<dbReference type="InterPro" id="IPR013762">
    <property type="entry name" value="Integrase-like_cat_sf"/>
</dbReference>
<dbReference type="SUPFAM" id="SSF56349">
    <property type="entry name" value="DNA breaking-rejoining enzymes"/>
    <property type="match status" value="1"/>
</dbReference>
<dbReference type="GO" id="GO:0015074">
    <property type="term" value="P:DNA integration"/>
    <property type="evidence" value="ECO:0007669"/>
    <property type="project" value="InterPro"/>
</dbReference>
<dbReference type="PANTHER" id="PTHR30349">
    <property type="entry name" value="PHAGE INTEGRASE-RELATED"/>
    <property type="match status" value="1"/>
</dbReference>
<dbReference type="InterPro" id="IPR002104">
    <property type="entry name" value="Integrase_catalytic"/>
</dbReference>
<reference evidence="5 6" key="1">
    <citation type="journal article" date="2017" name="Front. Microbiol.">
        <title>Comparative Genomic Analysis of the Class Epsilonproteobacteria and Proposed Reclassification to Epsilonbacteraeota (phyl. nov.).</title>
        <authorList>
            <person name="Waite D.W."/>
            <person name="Vanwonterghem I."/>
            <person name="Rinke C."/>
            <person name="Parks D.H."/>
            <person name="Zhang Y."/>
            <person name="Takai K."/>
            <person name="Sievert S.M."/>
            <person name="Simon J."/>
            <person name="Campbell B.J."/>
            <person name="Hanson T.E."/>
            <person name="Woyke T."/>
            <person name="Klotz M.G."/>
            <person name="Hugenholtz P."/>
        </authorList>
    </citation>
    <scope>NUCLEOTIDE SEQUENCE [LARGE SCALE GENOMIC DNA]</scope>
    <source>
        <strain evidence="5">UBA11420</strain>
    </source>
</reference>
<sequence>MPLFLFCKSYISKKFDTHMNAYADANVREKCRKSIKSASDYYALKDVIQFCQHNQLHSIGNYLIVVKFCLYAVKYNYPYLQNSFDQEFVVDFIWIETSNKKDTTKVFYTSLVTSFVNTYNFKIHHNNENLEILMSKAYYSAFYSYNKRLTDDELERIFLALPSKSNRFIVMVNILLRTGIRVSEMLSLKKKDIYCENELFFFNIKGKGLKFRMVAMPKTSFELFYMSDIRAMNNNEYIFQTKKNNVVSRYFVYNEVQKFFLKLGISKENNGPHVLRHTFASKLYEKHQDIILVQECLGHASIEITRKYIHLNFLNLKIIADLFDDIGK</sequence>
<feature type="domain" description="Tyr recombinase" evidence="4">
    <location>
        <begin position="144"/>
        <end position="321"/>
    </location>
</feature>
<organism evidence="5 6">
    <name type="scientific">Sulfurospirillum cavolei</name>
    <dbReference type="NCBI Taxonomy" id="366522"/>
    <lineage>
        <taxon>Bacteria</taxon>
        <taxon>Pseudomonadati</taxon>
        <taxon>Campylobacterota</taxon>
        <taxon>Epsilonproteobacteria</taxon>
        <taxon>Campylobacterales</taxon>
        <taxon>Sulfurospirillaceae</taxon>
        <taxon>Sulfurospirillum</taxon>
    </lineage>
</organism>
<accession>A0A2D3W950</accession>
<dbReference type="PANTHER" id="PTHR30349:SF41">
    <property type="entry name" value="INTEGRASE_RECOMBINASE PROTEIN MJ0367-RELATED"/>
    <property type="match status" value="1"/>
</dbReference>
<dbReference type="AlphaFoldDB" id="A0A2D3W950"/>
<gene>
    <name evidence="5" type="ORF">CFH80_02225</name>
</gene>
<comment type="caution">
    <text evidence="5">The sequence shown here is derived from an EMBL/GenBank/DDBJ whole genome shotgun (WGS) entry which is preliminary data.</text>
</comment>
<dbReference type="InterPro" id="IPR050090">
    <property type="entry name" value="Tyrosine_recombinase_XerCD"/>
</dbReference>
<evidence type="ECO:0000256" key="2">
    <source>
        <dbReference type="ARBA" id="ARBA00023125"/>
    </source>
</evidence>
<evidence type="ECO:0000256" key="1">
    <source>
        <dbReference type="ARBA" id="ARBA00008857"/>
    </source>
</evidence>
<evidence type="ECO:0000256" key="3">
    <source>
        <dbReference type="ARBA" id="ARBA00023172"/>
    </source>
</evidence>
<keyword evidence="2" id="KW-0238">DNA-binding</keyword>
<evidence type="ECO:0000313" key="5">
    <source>
        <dbReference type="EMBL" id="DAB36918.1"/>
    </source>
</evidence>
<dbReference type="Proteomes" id="UP000231638">
    <property type="component" value="Unassembled WGS sequence"/>
</dbReference>
<dbReference type="GO" id="GO:0003677">
    <property type="term" value="F:DNA binding"/>
    <property type="evidence" value="ECO:0007669"/>
    <property type="project" value="UniProtKB-KW"/>
</dbReference>
<dbReference type="PROSITE" id="PS51898">
    <property type="entry name" value="TYR_RECOMBINASE"/>
    <property type="match status" value="1"/>
</dbReference>
<dbReference type="InterPro" id="IPR011010">
    <property type="entry name" value="DNA_brk_join_enz"/>
</dbReference>
<name>A0A2D3W950_9BACT</name>
<protein>
    <recommendedName>
        <fullName evidence="4">Tyr recombinase domain-containing protein</fullName>
    </recommendedName>
</protein>
<dbReference type="GO" id="GO:0006310">
    <property type="term" value="P:DNA recombination"/>
    <property type="evidence" value="ECO:0007669"/>
    <property type="project" value="UniProtKB-KW"/>
</dbReference>
<dbReference type="Gene3D" id="1.10.443.10">
    <property type="entry name" value="Intergrase catalytic core"/>
    <property type="match status" value="1"/>
</dbReference>
<dbReference type="EMBL" id="DLUG01000064">
    <property type="protein sequence ID" value="DAB36918.1"/>
    <property type="molecule type" value="Genomic_DNA"/>
</dbReference>
<keyword evidence="3" id="KW-0233">DNA recombination</keyword>
<dbReference type="CDD" id="cd00397">
    <property type="entry name" value="DNA_BRE_C"/>
    <property type="match status" value="1"/>
</dbReference>
<dbReference type="Pfam" id="PF00589">
    <property type="entry name" value="Phage_integrase"/>
    <property type="match status" value="1"/>
</dbReference>
<proteinExistence type="inferred from homology"/>
<evidence type="ECO:0000259" key="4">
    <source>
        <dbReference type="PROSITE" id="PS51898"/>
    </source>
</evidence>